<evidence type="ECO:0000313" key="1">
    <source>
        <dbReference type="EMBL" id="PLX19908.1"/>
    </source>
</evidence>
<dbReference type="NCBIfam" id="TIGR03793">
    <property type="entry name" value="leader_NHLP"/>
    <property type="match status" value="1"/>
</dbReference>
<dbReference type="EMBL" id="PKTG01000015">
    <property type="protein sequence ID" value="PLX19908.1"/>
    <property type="molecule type" value="Genomic_DNA"/>
</dbReference>
<sequence>MSNWTQEEIIKTYQMIQNKAAKDIKFRKLALEDPKKAFEEVAGKEVPDNVNIRFIENEPDVDQTFVLPDMIDPTLTDEDLDNISGGDSCTGTHTWTYPSECSSERCKVRGWGG</sequence>
<protein>
    <recommendedName>
        <fullName evidence="3">NHLP leader peptide family natural product</fullName>
    </recommendedName>
</protein>
<proteinExistence type="predicted"/>
<organism evidence="1 2">
    <name type="scientific">Muiribacterium halophilum</name>
    <dbReference type="NCBI Taxonomy" id="2053465"/>
    <lineage>
        <taxon>Bacteria</taxon>
        <taxon>Candidatus Muiribacteriota</taxon>
        <taxon>Candidatus Muiribacteriia</taxon>
        <taxon>Candidatus Muiribacteriales</taxon>
        <taxon>Candidatus Muiribacteriaceae</taxon>
        <taxon>Candidatus Muiribacterium</taxon>
    </lineage>
</organism>
<dbReference type="InterPro" id="IPR022513">
    <property type="entry name" value="TOMM_pelo"/>
</dbReference>
<dbReference type="Gene3D" id="3.90.330.10">
    <property type="entry name" value="Nitrile hydratase alpha /Thiocyanate hydrolase gamma"/>
    <property type="match status" value="1"/>
</dbReference>
<name>A0A2N5ZMJ3_MUIH1</name>
<evidence type="ECO:0008006" key="3">
    <source>
        <dbReference type="Google" id="ProtNLM"/>
    </source>
</evidence>
<evidence type="ECO:0000313" key="2">
    <source>
        <dbReference type="Proteomes" id="UP000234857"/>
    </source>
</evidence>
<gene>
    <name evidence="1" type="ORF">C0601_00690</name>
</gene>
<accession>A0A2N5ZMJ3</accession>
<reference evidence="1 2" key="1">
    <citation type="submission" date="2017-11" db="EMBL/GenBank/DDBJ databases">
        <title>Genome-resolved metagenomics identifies genetic mobility, metabolic interactions, and unexpected diversity in perchlorate-reducing communities.</title>
        <authorList>
            <person name="Barnum T.P."/>
            <person name="Figueroa I.A."/>
            <person name="Carlstrom C.I."/>
            <person name="Lucas L.N."/>
            <person name="Engelbrektson A.L."/>
            <person name="Coates J.D."/>
        </authorList>
    </citation>
    <scope>NUCLEOTIDE SEQUENCE [LARGE SCALE GENOMIC DNA]</scope>
    <source>
        <strain evidence="1">BM706</strain>
    </source>
</reference>
<dbReference type="InterPro" id="IPR036648">
    <property type="entry name" value="CN_Hdrase_a/SCN_Hdrase_g_sf"/>
</dbReference>
<dbReference type="AlphaFoldDB" id="A0A2N5ZMJ3"/>
<comment type="caution">
    <text evidence="1">The sequence shown here is derived from an EMBL/GenBank/DDBJ whole genome shotgun (WGS) entry which is preliminary data.</text>
</comment>
<dbReference type="SUPFAM" id="SSF56209">
    <property type="entry name" value="Nitrile hydratase alpha chain"/>
    <property type="match status" value="1"/>
</dbReference>
<dbReference type="GO" id="GO:0003824">
    <property type="term" value="F:catalytic activity"/>
    <property type="evidence" value="ECO:0007669"/>
    <property type="project" value="InterPro"/>
</dbReference>
<dbReference type="Proteomes" id="UP000234857">
    <property type="component" value="Unassembled WGS sequence"/>
</dbReference>
<dbReference type="GO" id="GO:0046914">
    <property type="term" value="F:transition metal ion binding"/>
    <property type="evidence" value="ECO:0007669"/>
    <property type="project" value="InterPro"/>
</dbReference>